<evidence type="ECO:0000313" key="1">
    <source>
        <dbReference type="EMBL" id="KAI7984242.1"/>
    </source>
</evidence>
<sequence length="101" mass="11544">MEGGRAKRQVNDEEEEEEEKINTFFTLIKNMQDVRNQMVNSSKENKPKEIMKSKGSMSLSFELEDFMKDGHFAAVLPSSSTKNEEQTKLEKQAGLDLNLSL</sequence>
<organism evidence="1 2">
    <name type="scientific">Camellia lanceoleosa</name>
    <dbReference type="NCBI Taxonomy" id="1840588"/>
    <lineage>
        <taxon>Eukaryota</taxon>
        <taxon>Viridiplantae</taxon>
        <taxon>Streptophyta</taxon>
        <taxon>Embryophyta</taxon>
        <taxon>Tracheophyta</taxon>
        <taxon>Spermatophyta</taxon>
        <taxon>Magnoliopsida</taxon>
        <taxon>eudicotyledons</taxon>
        <taxon>Gunneridae</taxon>
        <taxon>Pentapetalae</taxon>
        <taxon>asterids</taxon>
        <taxon>Ericales</taxon>
        <taxon>Theaceae</taxon>
        <taxon>Camellia</taxon>
    </lineage>
</organism>
<keyword evidence="2" id="KW-1185">Reference proteome</keyword>
<comment type="caution">
    <text evidence="1">The sequence shown here is derived from an EMBL/GenBank/DDBJ whole genome shotgun (WGS) entry which is preliminary data.</text>
</comment>
<protein>
    <submittedName>
        <fullName evidence="1">Uncharacterized protein</fullName>
    </submittedName>
</protein>
<dbReference type="EMBL" id="CM045768">
    <property type="protein sequence ID" value="KAI7984242.1"/>
    <property type="molecule type" value="Genomic_DNA"/>
</dbReference>
<proteinExistence type="predicted"/>
<name>A0ACC0F828_9ERIC</name>
<gene>
    <name evidence="1" type="ORF">LOK49_LG15G00062</name>
</gene>
<accession>A0ACC0F828</accession>
<dbReference type="Proteomes" id="UP001060215">
    <property type="component" value="Chromosome 11"/>
</dbReference>
<reference evidence="1 2" key="1">
    <citation type="journal article" date="2022" name="Plant J.">
        <title>Chromosome-level genome of Camellia lanceoleosa provides a valuable resource for understanding genome evolution and self-incompatibility.</title>
        <authorList>
            <person name="Gong W."/>
            <person name="Xiao S."/>
            <person name="Wang L."/>
            <person name="Liao Z."/>
            <person name="Chang Y."/>
            <person name="Mo W."/>
            <person name="Hu G."/>
            <person name="Li W."/>
            <person name="Zhao G."/>
            <person name="Zhu H."/>
            <person name="Hu X."/>
            <person name="Ji K."/>
            <person name="Xiang X."/>
            <person name="Song Q."/>
            <person name="Yuan D."/>
            <person name="Jin S."/>
            <person name="Zhang L."/>
        </authorList>
    </citation>
    <scope>NUCLEOTIDE SEQUENCE [LARGE SCALE GENOMIC DNA]</scope>
    <source>
        <strain evidence="1">SQ_2022a</strain>
    </source>
</reference>
<evidence type="ECO:0000313" key="2">
    <source>
        <dbReference type="Proteomes" id="UP001060215"/>
    </source>
</evidence>